<organism evidence="2 3">
    <name type="scientific">Streptococcus suis</name>
    <dbReference type="NCBI Taxonomy" id="1307"/>
    <lineage>
        <taxon>Bacteria</taxon>
        <taxon>Bacillati</taxon>
        <taxon>Bacillota</taxon>
        <taxon>Bacilli</taxon>
        <taxon>Lactobacillales</taxon>
        <taxon>Streptococcaceae</taxon>
        <taxon>Streptococcus</taxon>
    </lineage>
</organism>
<gene>
    <name evidence="2" type="ORF">ERS132393_01722</name>
</gene>
<sequence>MKFNIDLGNLWEMLSAIGTVGAVIISLWLARRTERPVLYIYDCCNYDINSEEPTYIFEILNIGQVPTTLLEEGLSMHKRIKFSRQIDFDGFLHWTYNEKNLPTHYSSTLRPGESVYLEIEDSVMKQTIHNLIGQRKKETVYFYVVDNMNKAHFVEVSVKDTLE</sequence>
<protein>
    <submittedName>
        <fullName evidence="2">Uncharacterized protein</fullName>
    </submittedName>
</protein>
<dbReference type="AlphaFoldDB" id="A0A116LJ68"/>
<reference evidence="2 3" key="1">
    <citation type="submission" date="2016-02" db="EMBL/GenBank/DDBJ databases">
        <authorList>
            <consortium name="Pathogen Informatics"/>
        </authorList>
    </citation>
    <scope>NUCLEOTIDE SEQUENCE [LARGE SCALE GENOMIC DNA]</scope>
    <source>
        <strain evidence="2 3">LSS31</strain>
    </source>
</reference>
<dbReference type="EMBL" id="FIGG01000008">
    <property type="protein sequence ID" value="CYU95369.1"/>
    <property type="molecule type" value="Genomic_DNA"/>
</dbReference>
<keyword evidence="1" id="KW-0472">Membrane</keyword>
<accession>A0A116LJ68</accession>
<evidence type="ECO:0000256" key="1">
    <source>
        <dbReference type="SAM" id="Phobius"/>
    </source>
</evidence>
<name>A0A116LJ68_STRSU</name>
<keyword evidence="1" id="KW-0812">Transmembrane</keyword>
<dbReference type="Proteomes" id="UP000072530">
    <property type="component" value="Unassembled WGS sequence"/>
</dbReference>
<feature type="transmembrane region" description="Helical" evidence="1">
    <location>
        <begin position="13"/>
        <end position="30"/>
    </location>
</feature>
<dbReference type="RefSeq" id="WP_052506827.1">
    <property type="nucleotide sequence ID" value="NZ_CEEV01000008.1"/>
</dbReference>
<proteinExistence type="predicted"/>
<evidence type="ECO:0000313" key="3">
    <source>
        <dbReference type="Proteomes" id="UP000072530"/>
    </source>
</evidence>
<keyword evidence="1" id="KW-1133">Transmembrane helix</keyword>
<evidence type="ECO:0000313" key="2">
    <source>
        <dbReference type="EMBL" id="CYU95369.1"/>
    </source>
</evidence>